<dbReference type="RefSeq" id="WP_113804377.1">
    <property type="nucleotide sequence ID" value="NZ_QOCW01000002.1"/>
</dbReference>
<feature type="domain" description="DUF3898" evidence="1">
    <location>
        <begin position="261"/>
        <end position="350"/>
    </location>
</feature>
<reference evidence="2 3" key="1">
    <citation type="submission" date="2018-07" db="EMBL/GenBank/DDBJ databases">
        <title>Lottiidibacillus patelloidae gen. nov., sp. nov., isolated from the intestinal tract of a marine limpet and the reclassification of B. taeanensis BH030017T, B. algicola KMM 3737T and B. hwajinpoensis SW-72T as genus Lottiidibacillus.</title>
        <authorList>
            <person name="Liu R."/>
            <person name="Huang Z."/>
        </authorList>
    </citation>
    <scope>NUCLEOTIDE SEQUENCE [LARGE SCALE GENOMIC DNA]</scope>
    <source>
        <strain evidence="2 3">BH030017</strain>
    </source>
</reference>
<accession>A0A366Y1N7</accession>
<evidence type="ECO:0000313" key="3">
    <source>
        <dbReference type="Proteomes" id="UP000253314"/>
    </source>
</evidence>
<proteinExistence type="predicted"/>
<dbReference type="Pfam" id="PF13039">
    <property type="entry name" value="DUF3900"/>
    <property type="match status" value="1"/>
</dbReference>
<evidence type="ECO:0000313" key="2">
    <source>
        <dbReference type="EMBL" id="RBW70899.1"/>
    </source>
</evidence>
<protein>
    <recommendedName>
        <fullName evidence="1">DUF3898 domain-containing protein</fullName>
    </recommendedName>
</protein>
<dbReference type="InterPro" id="IPR025012">
    <property type="entry name" value="DUF3898"/>
</dbReference>
<dbReference type="Proteomes" id="UP000253314">
    <property type="component" value="Unassembled WGS sequence"/>
</dbReference>
<name>A0A366Y1N7_9BACI</name>
<dbReference type="EMBL" id="QOCW01000002">
    <property type="protein sequence ID" value="RBW70899.1"/>
    <property type="molecule type" value="Genomic_DNA"/>
</dbReference>
<evidence type="ECO:0000259" key="1">
    <source>
        <dbReference type="Pfam" id="PF13037"/>
    </source>
</evidence>
<comment type="caution">
    <text evidence="2">The sequence shown here is derived from an EMBL/GenBank/DDBJ whole genome shotgun (WGS) entry which is preliminary data.</text>
</comment>
<dbReference type="Pfam" id="PF13037">
    <property type="entry name" value="DUF3898"/>
    <property type="match status" value="1"/>
</dbReference>
<dbReference type="OrthoDB" id="2974172at2"/>
<dbReference type="AlphaFoldDB" id="A0A366Y1N7"/>
<dbReference type="InterPro" id="IPR025006">
    <property type="entry name" value="DUF3900"/>
</dbReference>
<organism evidence="2 3">
    <name type="scientific">Bacillus taeanensis</name>
    <dbReference type="NCBI Taxonomy" id="273032"/>
    <lineage>
        <taxon>Bacteria</taxon>
        <taxon>Bacillati</taxon>
        <taxon>Bacillota</taxon>
        <taxon>Bacilli</taxon>
        <taxon>Bacillales</taxon>
        <taxon>Bacillaceae</taxon>
        <taxon>Bacillus</taxon>
    </lineage>
</organism>
<keyword evidence="3" id="KW-1185">Reference proteome</keyword>
<gene>
    <name evidence="2" type="ORF">DS031_02560</name>
</gene>
<sequence length="358" mass="42074">MDFDVQFLSFFVVEMEEKEQQISYKHYKTLDEEDYIDSELKTFLDGEFMRIVKRKVDRHPKSEGVPTKIGHFVVEPGYDLDSNPNYNLFNRIRQAETIADFQLASDQLVRTYIDTSSVRGGALIITRAKLNKYFDEPFVFVIKCDFEKKVASIADEKTLISHVEMAITAKNMKSIQYPFMPDEGVIEERELKIHQSSHARYFEDFLKFVEYEQSMPEILNTQVMGMVHQHIEESYSDHENHEEREKEVEEMEMWASSPKRELHEKWSHEQVVEATGHLVEAQPDLELKLKLDHITVKAMLSDFGDSLHIAKVNDKYVLLIEGDFFEFEKGVSPVELLQPDELKHVIEKLEQKHNYNRN</sequence>